<dbReference type="Gramene" id="KGN49965">
    <property type="protein sequence ID" value="KGN49965"/>
    <property type="gene ID" value="Csa_5G146880"/>
</dbReference>
<name>A0A0A0KJT2_CUCSA</name>
<reference evidence="1 2" key="3">
    <citation type="journal article" date="2010" name="BMC Genomics">
        <title>Transcriptome sequencing and comparative analysis of cucumber flowers with different sex types.</title>
        <authorList>
            <person name="Guo S."/>
            <person name="Zheng Y."/>
            <person name="Joung J.G."/>
            <person name="Liu S."/>
            <person name="Zhang Z."/>
            <person name="Crasta O.R."/>
            <person name="Sobral B.W."/>
            <person name="Xu Y."/>
            <person name="Huang S."/>
            <person name="Fei Z."/>
        </authorList>
    </citation>
    <scope>NUCLEOTIDE SEQUENCE [LARGE SCALE GENOMIC DNA]</scope>
    <source>
        <strain evidence="2">cv. 9930</strain>
    </source>
</reference>
<proteinExistence type="predicted"/>
<reference evidence="1 2" key="1">
    <citation type="journal article" date="2009" name="Nat. Genet.">
        <title>The genome of the cucumber, Cucumis sativus L.</title>
        <authorList>
            <person name="Huang S."/>
            <person name="Li R."/>
            <person name="Zhang Z."/>
            <person name="Li L."/>
            <person name="Gu X."/>
            <person name="Fan W."/>
            <person name="Lucas W.J."/>
            <person name="Wang X."/>
            <person name="Xie B."/>
            <person name="Ni P."/>
            <person name="Ren Y."/>
            <person name="Zhu H."/>
            <person name="Li J."/>
            <person name="Lin K."/>
            <person name="Jin W."/>
            <person name="Fei Z."/>
            <person name="Li G."/>
            <person name="Staub J."/>
            <person name="Kilian A."/>
            <person name="van der Vossen E.A."/>
            <person name="Wu Y."/>
            <person name="Guo J."/>
            <person name="He J."/>
            <person name="Jia Z."/>
            <person name="Ren Y."/>
            <person name="Tian G."/>
            <person name="Lu Y."/>
            <person name="Ruan J."/>
            <person name="Qian W."/>
            <person name="Wang M."/>
            <person name="Huang Q."/>
            <person name="Li B."/>
            <person name="Xuan Z."/>
            <person name="Cao J."/>
            <person name="Asan"/>
            <person name="Wu Z."/>
            <person name="Zhang J."/>
            <person name="Cai Q."/>
            <person name="Bai Y."/>
            <person name="Zhao B."/>
            <person name="Han Y."/>
            <person name="Li Y."/>
            <person name="Li X."/>
            <person name="Wang S."/>
            <person name="Shi Q."/>
            <person name="Liu S."/>
            <person name="Cho W.K."/>
            <person name="Kim J.Y."/>
            <person name="Xu Y."/>
            <person name="Heller-Uszynska K."/>
            <person name="Miao H."/>
            <person name="Cheng Z."/>
            <person name="Zhang S."/>
            <person name="Wu J."/>
            <person name="Yang Y."/>
            <person name="Kang H."/>
            <person name="Li M."/>
            <person name="Liang H."/>
            <person name="Ren X."/>
            <person name="Shi Z."/>
            <person name="Wen M."/>
            <person name="Jian M."/>
            <person name="Yang H."/>
            <person name="Zhang G."/>
            <person name="Yang Z."/>
            <person name="Chen R."/>
            <person name="Liu S."/>
            <person name="Li J."/>
            <person name="Ma L."/>
            <person name="Liu H."/>
            <person name="Zhou Y."/>
            <person name="Zhao J."/>
            <person name="Fang X."/>
            <person name="Li G."/>
            <person name="Fang L."/>
            <person name="Li Y."/>
            <person name="Liu D."/>
            <person name="Zheng H."/>
            <person name="Zhang Y."/>
            <person name="Qin N."/>
            <person name="Li Z."/>
            <person name="Yang G."/>
            <person name="Yang S."/>
            <person name="Bolund L."/>
            <person name="Kristiansen K."/>
            <person name="Zheng H."/>
            <person name="Li S."/>
            <person name="Zhang X."/>
            <person name="Yang H."/>
            <person name="Wang J."/>
            <person name="Sun R."/>
            <person name="Zhang B."/>
            <person name="Jiang S."/>
            <person name="Wang J."/>
            <person name="Du Y."/>
            <person name="Li S."/>
        </authorList>
    </citation>
    <scope>NUCLEOTIDE SEQUENCE [LARGE SCALE GENOMIC DNA]</scope>
    <source>
        <strain evidence="2">cv. 9930</strain>
    </source>
</reference>
<dbReference type="EMBL" id="CM002926">
    <property type="protein sequence ID" value="KGN49965.1"/>
    <property type="molecule type" value="Genomic_DNA"/>
</dbReference>
<accession>A0A0A0KJT2</accession>
<sequence length="63" mass="7107">MNNREELKLPNARNIEYVLESSYVSLASISCLSTAVELRNDTTLPNSDVNLQANLTPQYHNKL</sequence>
<organism evidence="1 2">
    <name type="scientific">Cucumis sativus</name>
    <name type="common">Cucumber</name>
    <dbReference type="NCBI Taxonomy" id="3659"/>
    <lineage>
        <taxon>Eukaryota</taxon>
        <taxon>Viridiplantae</taxon>
        <taxon>Streptophyta</taxon>
        <taxon>Embryophyta</taxon>
        <taxon>Tracheophyta</taxon>
        <taxon>Spermatophyta</taxon>
        <taxon>Magnoliopsida</taxon>
        <taxon>eudicotyledons</taxon>
        <taxon>Gunneridae</taxon>
        <taxon>Pentapetalae</taxon>
        <taxon>rosids</taxon>
        <taxon>fabids</taxon>
        <taxon>Cucurbitales</taxon>
        <taxon>Cucurbitaceae</taxon>
        <taxon>Benincaseae</taxon>
        <taxon>Cucumis</taxon>
    </lineage>
</organism>
<dbReference type="PROSITE" id="PS51257">
    <property type="entry name" value="PROKAR_LIPOPROTEIN"/>
    <property type="match status" value="1"/>
</dbReference>
<reference evidence="1 2" key="4">
    <citation type="journal article" date="2011" name="BMC Genomics">
        <title>RNA-Seq improves annotation of protein-coding genes in the cucumber genome.</title>
        <authorList>
            <person name="Li Z."/>
            <person name="Zhang Z."/>
            <person name="Yan P."/>
            <person name="Huang S."/>
            <person name="Fei Z."/>
            <person name="Lin K."/>
        </authorList>
    </citation>
    <scope>NUCLEOTIDE SEQUENCE [LARGE SCALE GENOMIC DNA]</scope>
    <source>
        <strain evidence="2">cv. 9930</strain>
    </source>
</reference>
<dbReference type="AlphaFoldDB" id="A0A0A0KJT2"/>
<dbReference type="Proteomes" id="UP000029981">
    <property type="component" value="Chromosome 5"/>
</dbReference>
<gene>
    <name evidence="1" type="ORF">Csa_5G146880</name>
</gene>
<reference evidence="1 2" key="2">
    <citation type="journal article" date="2009" name="PLoS ONE">
        <title>An integrated genetic and cytogenetic map of the cucumber genome.</title>
        <authorList>
            <person name="Ren Y."/>
            <person name="Zhang Z."/>
            <person name="Liu J."/>
            <person name="Staub J.E."/>
            <person name="Han Y."/>
            <person name="Cheng Z."/>
            <person name="Li X."/>
            <person name="Lu J."/>
            <person name="Miao H."/>
            <person name="Kang H."/>
            <person name="Xie B."/>
            <person name="Gu X."/>
            <person name="Wang X."/>
            <person name="Du Y."/>
            <person name="Jin W."/>
            <person name="Huang S."/>
        </authorList>
    </citation>
    <scope>NUCLEOTIDE SEQUENCE [LARGE SCALE GENOMIC DNA]</scope>
    <source>
        <strain evidence="2">cv. 9930</strain>
    </source>
</reference>
<protein>
    <submittedName>
        <fullName evidence="1">Uncharacterized protein</fullName>
    </submittedName>
</protein>
<keyword evidence="2" id="KW-1185">Reference proteome</keyword>
<evidence type="ECO:0000313" key="2">
    <source>
        <dbReference type="Proteomes" id="UP000029981"/>
    </source>
</evidence>
<evidence type="ECO:0000313" key="1">
    <source>
        <dbReference type="EMBL" id="KGN49965.1"/>
    </source>
</evidence>